<feature type="compositionally biased region" description="Polar residues" evidence="7">
    <location>
        <begin position="171"/>
        <end position="184"/>
    </location>
</feature>
<evidence type="ECO:0000313" key="10">
    <source>
        <dbReference type="Proteomes" id="UP000054383"/>
    </source>
</evidence>
<evidence type="ECO:0000313" key="9">
    <source>
        <dbReference type="EMBL" id="CRG85140.1"/>
    </source>
</evidence>
<feature type="domain" description="Xylanolytic transcriptional activator regulatory" evidence="8">
    <location>
        <begin position="230"/>
        <end position="550"/>
    </location>
</feature>
<dbReference type="GO" id="GO:0008270">
    <property type="term" value="F:zinc ion binding"/>
    <property type="evidence" value="ECO:0007669"/>
    <property type="project" value="UniProtKB-KW"/>
</dbReference>
<dbReference type="GO" id="GO:0005634">
    <property type="term" value="C:nucleus"/>
    <property type="evidence" value="ECO:0007669"/>
    <property type="project" value="UniProtKB-SubCell"/>
</dbReference>
<dbReference type="GO" id="GO:0000785">
    <property type="term" value="C:chromatin"/>
    <property type="evidence" value="ECO:0007669"/>
    <property type="project" value="TreeGrafter"/>
</dbReference>
<evidence type="ECO:0000256" key="6">
    <source>
        <dbReference type="ARBA" id="ARBA00023242"/>
    </source>
</evidence>
<comment type="subcellular location">
    <subcellularLocation>
        <location evidence="1">Nucleus</location>
    </subcellularLocation>
</comment>
<evidence type="ECO:0000256" key="7">
    <source>
        <dbReference type="SAM" id="MobiDB-lite"/>
    </source>
</evidence>
<dbReference type="GO" id="GO:0006351">
    <property type="term" value="P:DNA-templated transcription"/>
    <property type="evidence" value="ECO:0007669"/>
    <property type="project" value="InterPro"/>
</dbReference>
<dbReference type="Pfam" id="PF04082">
    <property type="entry name" value="Fungal_trans"/>
    <property type="match status" value="1"/>
</dbReference>
<evidence type="ECO:0000256" key="5">
    <source>
        <dbReference type="ARBA" id="ARBA00022833"/>
    </source>
</evidence>
<dbReference type="PANTHER" id="PTHR40626:SF10">
    <property type="entry name" value="C2H2-TYPE DOMAIN-CONTAINING PROTEIN"/>
    <property type="match status" value="1"/>
</dbReference>
<name>A0A0U1LPF9_TALIS</name>
<protein>
    <recommendedName>
        <fullName evidence="8">Xylanolytic transcriptional activator regulatory domain-containing protein</fullName>
    </recommendedName>
</protein>
<organism evidence="9 10">
    <name type="scientific">Talaromyces islandicus</name>
    <name type="common">Penicillium islandicum</name>
    <dbReference type="NCBI Taxonomy" id="28573"/>
    <lineage>
        <taxon>Eukaryota</taxon>
        <taxon>Fungi</taxon>
        <taxon>Dikarya</taxon>
        <taxon>Ascomycota</taxon>
        <taxon>Pezizomycotina</taxon>
        <taxon>Eurotiomycetes</taxon>
        <taxon>Eurotiomycetidae</taxon>
        <taxon>Eurotiales</taxon>
        <taxon>Trichocomaceae</taxon>
        <taxon>Talaromyces</taxon>
        <taxon>Talaromyces sect. Islandici</taxon>
    </lineage>
</organism>
<evidence type="ECO:0000256" key="2">
    <source>
        <dbReference type="ARBA" id="ARBA00022723"/>
    </source>
</evidence>
<dbReference type="InterPro" id="IPR051059">
    <property type="entry name" value="VerF-like"/>
</dbReference>
<gene>
    <name evidence="9" type="ORF">PISL3812_02268</name>
</gene>
<keyword evidence="4" id="KW-0863">Zinc-finger</keyword>
<keyword evidence="3" id="KW-0677">Repeat</keyword>
<feature type="region of interest" description="Disordered" evidence="7">
    <location>
        <begin position="293"/>
        <end position="347"/>
    </location>
</feature>
<feature type="compositionally biased region" description="Polar residues" evidence="7">
    <location>
        <begin position="10"/>
        <end position="22"/>
    </location>
</feature>
<dbReference type="AlphaFoldDB" id="A0A0U1LPF9"/>
<proteinExistence type="predicted"/>
<dbReference type="STRING" id="28573.A0A0U1LPF9"/>
<dbReference type="OrthoDB" id="654211at2759"/>
<feature type="region of interest" description="Disordered" evidence="7">
    <location>
        <begin position="161"/>
        <end position="189"/>
    </location>
</feature>
<accession>A0A0U1LPF9</accession>
<reference evidence="9 10" key="1">
    <citation type="submission" date="2015-04" db="EMBL/GenBank/DDBJ databases">
        <authorList>
            <person name="Syromyatnikov M.Y."/>
            <person name="Popov V.N."/>
        </authorList>
    </citation>
    <scope>NUCLEOTIDE SEQUENCE [LARGE SCALE GENOMIC DNA]</scope>
    <source>
        <strain evidence="9">WF-38-12</strain>
    </source>
</reference>
<keyword evidence="6" id="KW-0539">Nucleus</keyword>
<keyword evidence="5" id="KW-0862">Zinc</keyword>
<feature type="compositionally biased region" description="Low complexity" evidence="7">
    <location>
        <begin position="332"/>
        <end position="343"/>
    </location>
</feature>
<dbReference type="InterPro" id="IPR007219">
    <property type="entry name" value="XnlR_reg_dom"/>
</dbReference>
<dbReference type="CDD" id="cd12148">
    <property type="entry name" value="fungal_TF_MHR"/>
    <property type="match status" value="1"/>
</dbReference>
<keyword evidence="2" id="KW-0479">Metal-binding</keyword>
<dbReference type="GO" id="GO:0000978">
    <property type="term" value="F:RNA polymerase II cis-regulatory region sequence-specific DNA binding"/>
    <property type="evidence" value="ECO:0007669"/>
    <property type="project" value="InterPro"/>
</dbReference>
<dbReference type="PANTHER" id="PTHR40626">
    <property type="entry name" value="MIP31509P"/>
    <property type="match status" value="1"/>
</dbReference>
<feature type="region of interest" description="Disordered" evidence="7">
    <location>
        <begin position="1"/>
        <end position="22"/>
    </location>
</feature>
<evidence type="ECO:0000259" key="8">
    <source>
        <dbReference type="Pfam" id="PF04082"/>
    </source>
</evidence>
<evidence type="ECO:0000256" key="3">
    <source>
        <dbReference type="ARBA" id="ARBA00022737"/>
    </source>
</evidence>
<dbReference type="OMA" id="SMAAEYQ"/>
<evidence type="ECO:0000256" key="4">
    <source>
        <dbReference type="ARBA" id="ARBA00022771"/>
    </source>
</evidence>
<feature type="compositionally biased region" description="Polar residues" evidence="7">
    <location>
        <begin position="302"/>
        <end position="312"/>
    </location>
</feature>
<evidence type="ECO:0000256" key="1">
    <source>
        <dbReference type="ARBA" id="ARBA00004123"/>
    </source>
</evidence>
<dbReference type="Proteomes" id="UP000054383">
    <property type="component" value="Unassembled WGS sequence"/>
</dbReference>
<sequence>MIEEPAAKSSPINFENNGAFNSTEPSDMLYGNRTMPLAALSMAAEQATVQGIMPSLQDSQTILATTNNAHISVPEPGLGDPPPTETSYGLDFEYSLDSLAAFLDNGPLESHHFPSFVNTEQPMPFFSPESGINGPDIMQDNYQDEHTPVCTVLEESDSFSRFGSRLPSLQPEESPTLRDQNSSPAKKPLSDISIEDRQLISFKLSEFSGVVLSGFRLPSRLALSRYLAGYVNGFHEHMPCLHVQTMSVQNCSIELLLSMAAVGAQYCFEGEKGVELFHASQDIAMQRIRRRDTRVAAHTEQRQSQVFNSPQHTEGMGPEHSSGVDHTSHTFSSSLSGPLGLPPDQGTGEDLMQTAQALFLLMAMATWAKHKEILRQALAIQSILATLVREDGLKMTPLVGEDISWENWIRYESVKRTKFIVFCFFNLHCIVYNIPSLILSSELDLPLPCSAAEFKAPSMIRWREARKKNDLPETNFQTAFHWLFERSTPSDMKKYSYTSSLGNYVLIHALIQHIFFVRQIARRRTSSLNHTNQDLDSEEISALEQALRSWQMGWKRNPESSLDPLDPNGPIAFNSTALLRLAYIRLNNIFAGPGHHALATRDPVQIAHSFRESSATRIGRTRKLVRAVLHSAHALSIPIKIGIRLVSRTQTFTWSIQHSLCSLECAFLLCKWLEALTLPNPQPEVTDDEKRICWLVKIMLDETEYGVCCDDEQVLQSPNMLRQLSAGVLRVWAQIFKGAQTWAIVDIIGTALNTYADMLDNSHS</sequence>
<dbReference type="EMBL" id="CVMT01000002">
    <property type="protein sequence ID" value="CRG85140.1"/>
    <property type="molecule type" value="Genomic_DNA"/>
</dbReference>
<dbReference type="GO" id="GO:0000981">
    <property type="term" value="F:DNA-binding transcription factor activity, RNA polymerase II-specific"/>
    <property type="evidence" value="ECO:0007669"/>
    <property type="project" value="InterPro"/>
</dbReference>
<keyword evidence="10" id="KW-1185">Reference proteome</keyword>